<dbReference type="GO" id="GO:0016020">
    <property type="term" value="C:membrane"/>
    <property type="evidence" value="ECO:0007669"/>
    <property type="project" value="UniProtKB-SubCell"/>
</dbReference>
<feature type="transmembrane region" description="Helical" evidence="5">
    <location>
        <begin position="31"/>
        <end position="51"/>
    </location>
</feature>
<comment type="subcellular location">
    <subcellularLocation>
        <location evidence="1">Membrane</location>
        <topology evidence="1">Multi-pass membrane protein</topology>
    </subcellularLocation>
</comment>
<keyword evidence="2 5" id="KW-0812">Transmembrane</keyword>
<feature type="transmembrane region" description="Helical" evidence="5">
    <location>
        <begin position="294"/>
        <end position="314"/>
    </location>
</feature>
<sequence length="480" mass="55329">MNEFEWIRFDQFYPLDPCAIEQTPMRYLEHILRYTTYLFLFLFPWQTILLLQERFVGGVKWEYGTIGLFTIELLGWVVALLFMMWYTKKNQKSKIKIQNFRWSKDRIFLFSLLLFISYGLLSSFLAGDSALAFQHGQWVMLGTLLFLLFYIGPVKVKPALWVLVLGSIPVSLLGIWQFLTQSTFASTLLGVSQHVVFESGTSIIQSPDIGRWLRAYGSFSHPNVFGGYLVFSIASTLLLSFSVQRWKRVGLQAMVVVQSAALFFTFSRSAWMSTVIVIVSYGVIVVRKKMYRRLAFVVSILLTFSVLSFIYMPLMHTRFFPTSQNEISSITERVAGYSNAITLFQEHWLFGVGGGNYTYAFMQLEPSMPVWWYQPVHNVGVLFVVEYGVLGILLLGFVIVNCMRNFPHKTDLSLVEKLVLKHLCSLKMRNFGLYIGMLIPMLSLDHYLWSSFTGVVLLFAYSGLYMRYISYEISPHVVPI</sequence>
<evidence type="ECO:0000259" key="6">
    <source>
        <dbReference type="Pfam" id="PF04932"/>
    </source>
</evidence>
<keyword evidence="4 5" id="KW-0472">Membrane</keyword>
<dbReference type="PANTHER" id="PTHR37422:SF13">
    <property type="entry name" value="LIPOPOLYSACCHARIDE BIOSYNTHESIS PROTEIN PA4999-RELATED"/>
    <property type="match status" value="1"/>
</dbReference>
<dbReference type="AlphaFoldDB" id="A0A2M7V5G3"/>
<evidence type="ECO:0000256" key="5">
    <source>
        <dbReference type="SAM" id="Phobius"/>
    </source>
</evidence>
<gene>
    <name evidence="7" type="ORF">COX83_00810</name>
</gene>
<feature type="transmembrane region" description="Helical" evidence="5">
    <location>
        <begin position="225"/>
        <end position="242"/>
    </location>
</feature>
<dbReference type="PANTHER" id="PTHR37422">
    <property type="entry name" value="TEICHURONIC ACID BIOSYNTHESIS PROTEIN TUAE"/>
    <property type="match status" value="1"/>
</dbReference>
<feature type="transmembrane region" description="Helical" evidence="5">
    <location>
        <begin position="132"/>
        <end position="152"/>
    </location>
</feature>
<dbReference type="Pfam" id="PF04932">
    <property type="entry name" value="Wzy_C"/>
    <property type="match status" value="1"/>
</dbReference>
<reference evidence="8" key="1">
    <citation type="submission" date="2017-09" db="EMBL/GenBank/DDBJ databases">
        <title>Depth-based differentiation of microbial function through sediment-hosted aquifers and enrichment of novel symbionts in the deep terrestrial subsurface.</title>
        <authorList>
            <person name="Probst A.J."/>
            <person name="Ladd B."/>
            <person name="Jarett J.K."/>
            <person name="Geller-Mcgrath D.E."/>
            <person name="Sieber C.M.K."/>
            <person name="Emerson J.B."/>
            <person name="Anantharaman K."/>
            <person name="Thomas B.C."/>
            <person name="Malmstrom R."/>
            <person name="Stieglmeier M."/>
            <person name="Klingl A."/>
            <person name="Woyke T."/>
            <person name="Ryan C.M."/>
            <person name="Banfield J.F."/>
        </authorList>
    </citation>
    <scope>NUCLEOTIDE SEQUENCE [LARGE SCALE GENOMIC DNA]</scope>
</reference>
<protein>
    <recommendedName>
        <fullName evidence="6">O-antigen ligase-related domain-containing protein</fullName>
    </recommendedName>
</protein>
<dbReference type="Proteomes" id="UP000230078">
    <property type="component" value="Unassembled WGS sequence"/>
</dbReference>
<feature type="transmembrane region" description="Helical" evidence="5">
    <location>
        <begin position="270"/>
        <end position="287"/>
    </location>
</feature>
<dbReference type="EMBL" id="PFPI01000010">
    <property type="protein sequence ID" value="PIZ93853.1"/>
    <property type="molecule type" value="Genomic_DNA"/>
</dbReference>
<accession>A0A2M7V5G3</accession>
<dbReference type="InterPro" id="IPR007016">
    <property type="entry name" value="O-antigen_ligase-rel_domated"/>
</dbReference>
<evidence type="ECO:0000313" key="8">
    <source>
        <dbReference type="Proteomes" id="UP000230078"/>
    </source>
</evidence>
<comment type="caution">
    <text evidence="7">The sequence shown here is derived from an EMBL/GenBank/DDBJ whole genome shotgun (WGS) entry which is preliminary data.</text>
</comment>
<name>A0A2M7V5G3_9BACT</name>
<feature type="transmembrane region" description="Helical" evidence="5">
    <location>
        <begin position="379"/>
        <end position="402"/>
    </location>
</feature>
<evidence type="ECO:0000256" key="4">
    <source>
        <dbReference type="ARBA" id="ARBA00023136"/>
    </source>
</evidence>
<evidence type="ECO:0000256" key="2">
    <source>
        <dbReference type="ARBA" id="ARBA00022692"/>
    </source>
</evidence>
<organism evidence="7 8">
    <name type="scientific">Candidatus Magasanikbacteria bacterium CG_4_10_14_0_2_um_filter_41_31</name>
    <dbReference type="NCBI Taxonomy" id="1974639"/>
    <lineage>
        <taxon>Bacteria</taxon>
        <taxon>Candidatus Magasanikiibacteriota</taxon>
    </lineage>
</organism>
<dbReference type="InterPro" id="IPR051533">
    <property type="entry name" value="WaaL-like"/>
</dbReference>
<evidence type="ECO:0000313" key="7">
    <source>
        <dbReference type="EMBL" id="PIZ93853.1"/>
    </source>
</evidence>
<proteinExistence type="predicted"/>
<evidence type="ECO:0000256" key="3">
    <source>
        <dbReference type="ARBA" id="ARBA00022989"/>
    </source>
</evidence>
<feature type="transmembrane region" description="Helical" evidence="5">
    <location>
        <begin position="447"/>
        <end position="466"/>
    </location>
</feature>
<feature type="domain" description="O-antigen ligase-related" evidence="6">
    <location>
        <begin position="254"/>
        <end position="395"/>
    </location>
</feature>
<feature type="transmembrane region" description="Helical" evidence="5">
    <location>
        <begin position="63"/>
        <end position="86"/>
    </location>
</feature>
<feature type="transmembrane region" description="Helical" evidence="5">
    <location>
        <begin position="107"/>
        <end position="126"/>
    </location>
</feature>
<feature type="transmembrane region" description="Helical" evidence="5">
    <location>
        <begin position="159"/>
        <end position="179"/>
    </location>
</feature>
<evidence type="ECO:0000256" key="1">
    <source>
        <dbReference type="ARBA" id="ARBA00004141"/>
    </source>
</evidence>
<keyword evidence="3 5" id="KW-1133">Transmembrane helix</keyword>
<feature type="transmembrane region" description="Helical" evidence="5">
    <location>
        <begin position="249"/>
        <end position="264"/>
    </location>
</feature>